<evidence type="ECO:0000256" key="5">
    <source>
        <dbReference type="ARBA" id="ARBA00023136"/>
    </source>
</evidence>
<keyword evidence="2" id="KW-1003">Cell membrane</keyword>
<evidence type="ECO:0000256" key="1">
    <source>
        <dbReference type="ARBA" id="ARBA00004651"/>
    </source>
</evidence>
<dbReference type="Proteomes" id="UP000255050">
    <property type="component" value="Unassembled WGS sequence"/>
</dbReference>
<keyword evidence="4 7" id="KW-1133">Transmembrane helix</keyword>
<dbReference type="InterPro" id="IPR050833">
    <property type="entry name" value="Poly_Biosynth_Transport"/>
</dbReference>
<feature type="transmembrane region" description="Helical" evidence="7">
    <location>
        <begin position="152"/>
        <end position="173"/>
    </location>
</feature>
<comment type="caution">
    <text evidence="8">The sequence shown here is derived from an EMBL/GenBank/DDBJ whole genome shotgun (WGS) entry which is preliminary data.</text>
</comment>
<evidence type="ECO:0000256" key="6">
    <source>
        <dbReference type="ARBA" id="ARBA00049738"/>
    </source>
</evidence>
<evidence type="ECO:0000313" key="8">
    <source>
        <dbReference type="EMBL" id="STR41510.1"/>
    </source>
</evidence>
<feature type="transmembrane region" description="Helical" evidence="7">
    <location>
        <begin position="317"/>
        <end position="336"/>
    </location>
</feature>
<keyword evidence="5 7" id="KW-0472">Membrane</keyword>
<dbReference type="PANTHER" id="PTHR30250:SF11">
    <property type="entry name" value="O-ANTIGEN TRANSPORTER-RELATED"/>
    <property type="match status" value="1"/>
</dbReference>
<comment type="subcellular location">
    <subcellularLocation>
        <location evidence="1">Cell membrane</location>
        <topology evidence="1">Multi-pass membrane protein</topology>
    </subcellularLocation>
</comment>
<feature type="transmembrane region" description="Helical" evidence="7">
    <location>
        <begin position="411"/>
        <end position="430"/>
    </location>
</feature>
<reference evidence="8 9" key="1">
    <citation type="submission" date="2018-06" db="EMBL/GenBank/DDBJ databases">
        <authorList>
            <consortium name="Pathogen Informatics"/>
            <person name="Doyle S."/>
        </authorList>
    </citation>
    <scope>NUCLEOTIDE SEQUENCE [LARGE SCALE GENOMIC DNA]</scope>
    <source>
        <strain evidence="8 9">NCTC11694</strain>
    </source>
</reference>
<evidence type="ECO:0000256" key="7">
    <source>
        <dbReference type="SAM" id="Phobius"/>
    </source>
</evidence>
<protein>
    <recommendedName>
        <fullName evidence="6">Putative O-antigen transporter</fullName>
    </recommendedName>
</protein>
<sequence>MNLIKSISSIASSSVLSQAIGAFSVWLISHRYGMAEVGHYAMIYSNVLIGAQVCTFASQLLIPRQEEHELGQNVVFCLLQSLLLALPWAVITGLIFHLNIAFLYLLTFGYALVLIAENLSLRGGNYQFLTFQRIAVSLVVAIALLAMPNTTLFYIAWMAGILLLLGLCLLRLFRFSTLTPAHFSPRANGLFARQHWQHLSRVGSAEVLAMASNNLPTMLINIWFSPLVAGYFSVVSRFCLSPVMIVGNAVRNSIFSKWSMDFRNGTFNYPEYKKIRLMLMAAALICILGIWIFYPLVMRLGFSQEWLNSIPTSRYMLPYLFAALAVSPLTVIELIFGSKRYFLRIQIEQLLIIIVAFIALPELGQRYEIAPPDVLRADQHSLSVHPAENEQTGATALPAGAENMQLNTGRYLEVFALTTIVFCGTIQYFTGVAAVLWLPFFMVLVMVVLLMMQSRPQPLALSAREKVVLALYLTFIILSLCATFYNPASLPPSSASKMNWPYRW</sequence>
<dbReference type="PANTHER" id="PTHR30250">
    <property type="entry name" value="PST FAMILY PREDICTED COLANIC ACID TRANSPORTER"/>
    <property type="match status" value="1"/>
</dbReference>
<evidence type="ECO:0000313" key="9">
    <source>
        <dbReference type="Proteomes" id="UP000255050"/>
    </source>
</evidence>
<dbReference type="EMBL" id="UGJR01000002">
    <property type="protein sequence ID" value="STR41510.1"/>
    <property type="molecule type" value="Genomic_DNA"/>
</dbReference>
<keyword evidence="3 7" id="KW-0812">Transmembrane</keyword>
<gene>
    <name evidence="8" type="ORF">NCTC11694_02693</name>
</gene>
<name>A0A7H4LZD4_9ENTR</name>
<evidence type="ECO:0000256" key="2">
    <source>
        <dbReference type="ARBA" id="ARBA00022475"/>
    </source>
</evidence>
<dbReference type="AlphaFoldDB" id="A0A7H4LZD4"/>
<evidence type="ECO:0000256" key="4">
    <source>
        <dbReference type="ARBA" id="ARBA00022989"/>
    </source>
</evidence>
<feature type="transmembrane region" description="Helical" evidence="7">
    <location>
        <begin position="467"/>
        <end position="485"/>
    </location>
</feature>
<accession>A0A7H4LZD4</accession>
<feature type="transmembrane region" description="Helical" evidence="7">
    <location>
        <begin position="436"/>
        <end position="455"/>
    </location>
</feature>
<feature type="transmembrane region" description="Helical" evidence="7">
    <location>
        <begin position="74"/>
        <end position="96"/>
    </location>
</feature>
<feature type="transmembrane region" description="Helical" evidence="7">
    <location>
        <begin position="128"/>
        <end position="146"/>
    </location>
</feature>
<dbReference type="GO" id="GO:0005886">
    <property type="term" value="C:plasma membrane"/>
    <property type="evidence" value="ECO:0007669"/>
    <property type="project" value="UniProtKB-SubCell"/>
</dbReference>
<feature type="transmembrane region" description="Helical" evidence="7">
    <location>
        <begin position="102"/>
        <end position="121"/>
    </location>
</feature>
<feature type="transmembrane region" description="Helical" evidence="7">
    <location>
        <begin position="277"/>
        <end position="297"/>
    </location>
</feature>
<feature type="transmembrane region" description="Helical" evidence="7">
    <location>
        <begin position="41"/>
        <end position="62"/>
    </location>
</feature>
<evidence type="ECO:0000256" key="3">
    <source>
        <dbReference type="ARBA" id="ARBA00022692"/>
    </source>
</evidence>
<feature type="transmembrane region" description="Helical" evidence="7">
    <location>
        <begin position="7"/>
        <end position="29"/>
    </location>
</feature>
<organism evidence="8 9">
    <name type="scientific">Klebsiella michiganensis</name>
    <dbReference type="NCBI Taxonomy" id="1134687"/>
    <lineage>
        <taxon>Bacteria</taxon>
        <taxon>Pseudomonadati</taxon>
        <taxon>Pseudomonadota</taxon>
        <taxon>Gammaproteobacteria</taxon>
        <taxon>Enterobacterales</taxon>
        <taxon>Enterobacteriaceae</taxon>
        <taxon>Klebsiella/Raoultella group</taxon>
        <taxon>Klebsiella</taxon>
    </lineage>
</organism>
<proteinExistence type="predicted"/>